<feature type="domain" description="OVATE" evidence="7">
    <location>
        <begin position="803"/>
        <end position="862"/>
    </location>
</feature>
<keyword evidence="5" id="KW-0539">Nucleus</keyword>
<evidence type="ECO:0000313" key="9">
    <source>
        <dbReference type="Proteomes" id="UP001605036"/>
    </source>
</evidence>
<feature type="compositionally biased region" description="Basic and acidic residues" evidence="6">
    <location>
        <begin position="608"/>
        <end position="620"/>
    </location>
</feature>
<evidence type="ECO:0000256" key="4">
    <source>
        <dbReference type="ARBA" id="ARBA00023163"/>
    </source>
</evidence>
<sequence>MYSYILLIVWPRLLILLGLALIHAILIVGSILQVAANKLLTIVLPVTVSISSSSEEMGNGKKFKLSSMFPGMLSRIKGMTGKKVKDKEVLSTIGNDWSYDIYDLSISKAFHGNPPSPVRTFLQTTRSRDLRYGSSPPCPSPINIRFPMESPIRRMKSRPVSPPRRSANSIDSGVYLFDSNLALDRGRRVVPTQVGRGPHRSRYNGWTNDMHSDSELDATDSESARADLRVRTMSMQLDGTTIEWEREKEREWSEPENSKASSWSPERKNVRNGSMRKAVVMNAGEPSPIHTVHCMPPNTPSDVGNYSSDPRDLDHRSACPDFSSRELSIDRNVTLQFPDRKVNVATDDAYTSFSSDDDFFKVKPRKAIHHNYGLKKVHDYGNGDVTTDESEVVFTEDDERSFGRDTTLVKTSFSGWRGKNDGWGRVQSRFAEEEKQQQKSRFTVGKILDESDDFVTENETHHLHHHVAMSRREASLIKPVLRAKEWARANLRALSKASELENSTVEFESLSIMPGLVQKEDSRHYSRESSTSVSPVGEVEKHTKGRIEYKLTNNHDSDSSVYDHEHFSKPFTEYDFYKNAHTEESDLDTNPNVGRRKSREVVEFPSFRSDKGVTNRRSDFLEVSESDGPTPRNQSFFMQHERSMRKQTPSVTSSKSGREISGRKSNRSASPKTVRDVPPLKGAARSGSTRRQQELHGGSERTTTPPSRHEVDTSKKVSRSQSPRRQEGNSSRKTSSVSPFPGGHQKGQDDKSSSKKGSNGRSESPALSRPDNTSEKMGTGTRPVVGQGAKSQDERAASDSVAVVKASYDPYQDFRDSMVEMILENEIETAGELEELLQCYLSLNSGEYHSVIIQVFSDIWRDIFDP</sequence>
<comment type="caution">
    <text evidence="8">The sequence shown here is derived from an EMBL/GenBank/DDBJ whole genome shotgun (WGS) entry which is preliminary data.</text>
</comment>
<dbReference type="Pfam" id="PF04844">
    <property type="entry name" value="Ovate"/>
    <property type="match status" value="1"/>
</dbReference>
<comment type="subcellular location">
    <subcellularLocation>
        <location evidence="1">Nucleus</location>
    </subcellularLocation>
</comment>
<reference evidence="8 9" key="1">
    <citation type="submission" date="2024-09" db="EMBL/GenBank/DDBJ databases">
        <title>Chromosome-scale assembly of Riccia fluitans.</title>
        <authorList>
            <person name="Paukszto L."/>
            <person name="Sawicki J."/>
            <person name="Karawczyk K."/>
            <person name="Piernik-Szablinska J."/>
            <person name="Szczecinska M."/>
            <person name="Mazdziarz M."/>
        </authorList>
    </citation>
    <scope>NUCLEOTIDE SEQUENCE [LARGE SCALE GENOMIC DNA]</scope>
    <source>
        <strain evidence="8">Rf_01</strain>
        <tissue evidence="8">Aerial parts of the thallus</tissue>
    </source>
</reference>
<dbReference type="PROSITE" id="PS51754">
    <property type="entry name" value="OVATE"/>
    <property type="match status" value="1"/>
</dbReference>
<feature type="region of interest" description="Disordered" evidence="6">
    <location>
        <begin position="192"/>
        <end position="221"/>
    </location>
</feature>
<dbReference type="InterPro" id="IPR006458">
    <property type="entry name" value="Ovate_C"/>
</dbReference>
<protein>
    <recommendedName>
        <fullName evidence="7">OVATE domain-containing protein</fullName>
    </recommendedName>
</protein>
<name>A0ABD1Y1Y2_9MARC</name>
<accession>A0ABD1Y1Y2</accession>
<keyword evidence="4" id="KW-0804">Transcription</keyword>
<feature type="region of interest" description="Disordered" evidence="6">
    <location>
        <begin position="608"/>
        <end position="800"/>
    </location>
</feature>
<keyword evidence="2" id="KW-0678">Repressor</keyword>
<evidence type="ECO:0000256" key="3">
    <source>
        <dbReference type="ARBA" id="ARBA00023015"/>
    </source>
</evidence>
<dbReference type="Proteomes" id="UP001605036">
    <property type="component" value="Unassembled WGS sequence"/>
</dbReference>
<feature type="region of interest" description="Disordered" evidence="6">
    <location>
        <begin position="246"/>
        <end position="271"/>
    </location>
</feature>
<organism evidence="8 9">
    <name type="scientific">Riccia fluitans</name>
    <dbReference type="NCBI Taxonomy" id="41844"/>
    <lineage>
        <taxon>Eukaryota</taxon>
        <taxon>Viridiplantae</taxon>
        <taxon>Streptophyta</taxon>
        <taxon>Embryophyta</taxon>
        <taxon>Marchantiophyta</taxon>
        <taxon>Marchantiopsida</taxon>
        <taxon>Marchantiidae</taxon>
        <taxon>Marchantiales</taxon>
        <taxon>Ricciaceae</taxon>
        <taxon>Riccia</taxon>
    </lineage>
</organism>
<evidence type="ECO:0000256" key="1">
    <source>
        <dbReference type="ARBA" id="ARBA00004123"/>
    </source>
</evidence>
<evidence type="ECO:0000259" key="7">
    <source>
        <dbReference type="PROSITE" id="PS51754"/>
    </source>
</evidence>
<feature type="compositionally biased region" description="Polar residues" evidence="6">
    <location>
        <begin position="719"/>
        <end position="738"/>
    </location>
</feature>
<dbReference type="PANTHER" id="PTHR33057">
    <property type="entry name" value="TRANSCRIPTION REPRESSOR OFP7-RELATED"/>
    <property type="match status" value="1"/>
</dbReference>
<dbReference type="EMBL" id="JBHFFA010000006">
    <property type="protein sequence ID" value="KAL2620773.1"/>
    <property type="molecule type" value="Genomic_DNA"/>
</dbReference>
<feature type="region of interest" description="Disordered" evidence="6">
    <location>
        <begin position="521"/>
        <end position="541"/>
    </location>
</feature>
<dbReference type="PANTHER" id="PTHR33057:SF70">
    <property type="entry name" value="TRANSCRIPTION REPRESSOR-RELATED"/>
    <property type="match status" value="1"/>
</dbReference>
<dbReference type="InterPro" id="IPR038933">
    <property type="entry name" value="Ovate"/>
</dbReference>
<proteinExistence type="predicted"/>
<dbReference type="NCBIfam" id="TIGR01568">
    <property type="entry name" value="A_thal_3678"/>
    <property type="match status" value="1"/>
</dbReference>
<feature type="compositionally biased region" description="Polar residues" evidence="6">
    <location>
        <begin position="646"/>
        <end position="655"/>
    </location>
</feature>
<evidence type="ECO:0000313" key="8">
    <source>
        <dbReference type="EMBL" id="KAL2620773.1"/>
    </source>
</evidence>
<keyword evidence="9" id="KW-1185">Reference proteome</keyword>
<dbReference type="AlphaFoldDB" id="A0ABD1Y1Y2"/>
<feature type="compositionally biased region" description="Basic and acidic residues" evidence="6">
    <location>
        <begin position="246"/>
        <end position="257"/>
    </location>
</feature>
<evidence type="ECO:0000256" key="6">
    <source>
        <dbReference type="SAM" id="MobiDB-lite"/>
    </source>
</evidence>
<gene>
    <name evidence="8" type="ORF">R1flu_000978</name>
</gene>
<evidence type="ECO:0000256" key="2">
    <source>
        <dbReference type="ARBA" id="ARBA00022491"/>
    </source>
</evidence>
<dbReference type="GO" id="GO:0005634">
    <property type="term" value="C:nucleus"/>
    <property type="evidence" value="ECO:0007669"/>
    <property type="project" value="UniProtKB-SubCell"/>
</dbReference>
<keyword evidence="3" id="KW-0805">Transcription regulation</keyword>
<evidence type="ECO:0000256" key="5">
    <source>
        <dbReference type="ARBA" id="ARBA00023242"/>
    </source>
</evidence>